<evidence type="ECO:0000259" key="2">
    <source>
        <dbReference type="Pfam" id="PF14018"/>
    </source>
</evidence>
<dbReference type="RefSeq" id="WP_190351898.1">
    <property type="nucleotide sequence ID" value="NZ_JACJPY010000054.1"/>
</dbReference>
<feature type="transmembrane region" description="Helical" evidence="1">
    <location>
        <begin position="12"/>
        <end position="31"/>
    </location>
</feature>
<reference evidence="3" key="2">
    <citation type="submission" date="2020-08" db="EMBL/GenBank/DDBJ databases">
        <authorList>
            <person name="Chen M."/>
            <person name="Teng W."/>
            <person name="Zhao L."/>
            <person name="Hu C."/>
            <person name="Zhou Y."/>
            <person name="Han B."/>
            <person name="Song L."/>
            <person name="Shu W."/>
        </authorList>
    </citation>
    <scope>NUCLEOTIDE SEQUENCE</scope>
    <source>
        <strain evidence="3">FACHB-1277</strain>
    </source>
</reference>
<evidence type="ECO:0000256" key="1">
    <source>
        <dbReference type="SAM" id="Phobius"/>
    </source>
</evidence>
<dbReference type="Pfam" id="PF14018">
    <property type="entry name" value="DUF4234"/>
    <property type="match status" value="1"/>
</dbReference>
<sequence length="144" mass="15805">MTSSSHTIEQRDLGKVVIFTIVTFGIYGILLMAKWTDDVNFLIDRQKHEKIVVVVVGVITLGIALAVWEIIFAYDIQGYTEKRRLSERSKNLGGTVLGLTLFAYALAFASGGLAFILSMAVGLYASCLVQKELNMIADEIKGSL</sequence>
<accession>A0A926UUD6</accession>
<keyword evidence="4" id="KW-1185">Reference proteome</keyword>
<keyword evidence="1" id="KW-1133">Transmembrane helix</keyword>
<name>A0A926UUD6_9CYAN</name>
<gene>
    <name evidence="3" type="ORF">H6F44_15325</name>
</gene>
<keyword evidence="1" id="KW-0472">Membrane</keyword>
<proteinExistence type="predicted"/>
<feature type="transmembrane region" description="Helical" evidence="1">
    <location>
        <begin position="95"/>
        <end position="125"/>
    </location>
</feature>
<protein>
    <submittedName>
        <fullName evidence="3">DUF4234 domain-containing protein</fullName>
    </submittedName>
</protein>
<feature type="domain" description="DUF4234" evidence="2">
    <location>
        <begin position="11"/>
        <end position="69"/>
    </location>
</feature>
<dbReference type="EMBL" id="JACJPY010000054">
    <property type="protein sequence ID" value="MBD2151481.1"/>
    <property type="molecule type" value="Genomic_DNA"/>
</dbReference>
<dbReference type="AlphaFoldDB" id="A0A926UUD6"/>
<evidence type="ECO:0000313" key="4">
    <source>
        <dbReference type="Proteomes" id="UP000631421"/>
    </source>
</evidence>
<reference evidence="3" key="1">
    <citation type="journal article" date="2015" name="ISME J.">
        <title>Draft Genome Sequence of Streptomyces incarnatus NRRL8089, which Produces the Nucleoside Antibiotic Sinefungin.</title>
        <authorList>
            <person name="Oshima K."/>
            <person name="Hattori M."/>
            <person name="Shimizu H."/>
            <person name="Fukuda K."/>
            <person name="Nemoto M."/>
            <person name="Inagaki K."/>
            <person name="Tamura T."/>
        </authorList>
    </citation>
    <scope>NUCLEOTIDE SEQUENCE</scope>
    <source>
        <strain evidence="3">FACHB-1277</strain>
    </source>
</reference>
<organism evidence="3 4">
    <name type="scientific">Pseudanabaena cinerea FACHB-1277</name>
    <dbReference type="NCBI Taxonomy" id="2949581"/>
    <lineage>
        <taxon>Bacteria</taxon>
        <taxon>Bacillati</taxon>
        <taxon>Cyanobacteriota</taxon>
        <taxon>Cyanophyceae</taxon>
        <taxon>Pseudanabaenales</taxon>
        <taxon>Pseudanabaenaceae</taxon>
        <taxon>Pseudanabaena</taxon>
        <taxon>Pseudanabaena cinerea</taxon>
    </lineage>
</organism>
<feature type="transmembrane region" description="Helical" evidence="1">
    <location>
        <begin position="51"/>
        <end position="74"/>
    </location>
</feature>
<evidence type="ECO:0000313" key="3">
    <source>
        <dbReference type="EMBL" id="MBD2151481.1"/>
    </source>
</evidence>
<keyword evidence="1" id="KW-0812">Transmembrane</keyword>
<comment type="caution">
    <text evidence="3">The sequence shown here is derived from an EMBL/GenBank/DDBJ whole genome shotgun (WGS) entry which is preliminary data.</text>
</comment>
<dbReference type="InterPro" id="IPR025328">
    <property type="entry name" value="DUF4234"/>
</dbReference>
<dbReference type="Proteomes" id="UP000631421">
    <property type="component" value="Unassembled WGS sequence"/>
</dbReference>